<keyword evidence="1" id="KW-0472">Membrane</keyword>
<dbReference type="AlphaFoldDB" id="A0A5N6UMX3"/>
<keyword evidence="1" id="KW-1133">Transmembrane helix</keyword>
<reference evidence="2 3" key="1">
    <citation type="submission" date="2019-04" db="EMBL/GenBank/DDBJ databases">
        <title>Friends and foes A comparative genomics study of 23 Aspergillus species from section Flavi.</title>
        <authorList>
            <consortium name="DOE Joint Genome Institute"/>
            <person name="Kjaerbolling I."/>
            <person name="Vesth T."/>
            <person name="Frisvad J.C."/>
            <person name="Nybo J.L."/>
            <person name="Theobald S."/>
            <person name="Kildgaard S."/>
            <person name="Isbrandt T."/>
            <person name="Kuo A."/>
            <person name="Sato A."/>
            <person name="Lyhne E.K."/>
            <person name="Kogle M.E."/>
            <person name="Wiebenga A."/>
            <person name="Kun R.S."/>
            <person name="Lubbers R.J."/>
            <person name="Makela M.R."/>
            <person name="Barry K."/>
            <person name="Chovatia M."/>
            <person name="Clum A."/>
            <person name="Daum C."/>
            <person name="Haridas S."/>
            <person name="He G."/>
            <person name="LaButti K."/>
            <person name="Lipzen A."/>
            <person name="Mondo S."/>
            <person name="Riley R."/>
            <person name="Salamov A."/>
            <person name="Simmons B.A."/>
            <person name="Magnuson J.K."/>
            <person name="Henrissat B."/>
            <person name="Mortensen U.H."/>
            <person name="Larsen T.O."/>
            <person name="Devries R.P."/>
            <person name="Grigoriev I.V."/>
            <person name="Machida M."/>
            <person name="Baker S.E."/>
            <person name="Andersen M.R."/>
        </authorList>
    </citation>
    <scope>NUCLEOTIDE SEQUENCE [LARGE SCALE GENOMIC DNA]</scope>
    <source>
        <strain evidence="2 3">CBS 117626</strain>
    </source>
</reference>
<keyword evidence="3" id="KW-1185">Reference proteome</keyword>
<evidence type="ECO:0000313" key="2">
    <source>
        <dbReference type="EMBL" id="KAE8159985.1"/>
    </source>
</evidence>
<feature type="transmembrane region" description="Helical" evidence="1">
    <location>
        <begin position="43"/>
        <end position="60"/>
    </location>
</feature>
<evidence type="ECO:0000313" key="3">
    <source>
        <dbReference type="Proteomes" id="UP000326950"/>
    </source>
</evidence>
<sequence length="77" mass="8488">MSPPTNMVKTKVDLADRGVGACEKDNNERRQLDAAKRTGTGRTPVLVIVVFFIVFLRITIHITKRAHTTKTAPPSLS</sequence>
<dbReference type="Proteomes" id="UP000326950">
    <property type="component" value="Unassembled WGS sequence"/>
</dbReference>
<proteinExistence type="predicted"/>
<name>A0A5N6UMX3_ASPTM</name>
<keyword evidence="1" id="KW-0812">Transmembrane</keyword>
<accession>A0A5N6UMX3</accession>
<dbReference type="EMBL" id="ML738665">
    <property type="protein sequence ID" value="KAE8159985.1"/>
    <property type="molecule type" value="Genomic_DNA"/>
</dbReference>
<gene>
    <name evidence="2" type="ORF">BDV40DRAFT_227222</name>
</gene>
<organism evidence="2 3">
    <name type="scientific">Aspergillus tamarii</name>
    <dbReference type="NCBI Taxonomy" id="41984"/>
    <lineage>
        <taxon>Eukaryota</taxon>
        <taxon>Fungi</taxon>
        <taxon>Dikarya</taxon>
        <taxon>Ascomycota</taxon>
        <taxon>Pezizomycotina</taxon>
        <taxon>Eurotiomycetes</taxon>
        <taxon>Eurotiomycetidae</taxon>
        <taxon>Eurotiales</taxon>
        <taxon>Aspergillaceae</taxon>
        <taxon>Aspergillus</taxon>
        <taxon>Aspergillus subgen. Circumdati</taxon>
    </lineage>
</organism>
<protein>
    <submittedName>
        <fullName evidence="2">Uncharacterized protein</fullName>
    </submittedName>
</protein>
<evidence type="ECO:0000256" key="1">
    <source>
        <dbReference type="SAM" id="Phobius"/>
    </source>
</evidence>